<name>A0ABS4TDH9_9PSEU</name>
<dbReference type="Proteomes" id="UP001519332">
    <property type="component" value="Unassembled WGS sequence"/>
</dbReference>
<reference evidence="2 3" key="1">
    <citation type="submission" date="2021-03" db="EMBL/GenBank/DDBJ databases">
        <title>Sequencing the genomes of 1000 actinobacteria strains.</title>
        <authorList>
            <person name="Klenk H.-P."/>
        </authorList>
    </citation>
    <scope>NUCLEOTIDE SEQUENCE [LARGE SCALE GENOMIC DNA]</scope>
    <source>
        <strain evidence="2 3">DSM 46670</strain>
    </source>
</reference>
<comment type="caution">
    <text evidence="2">The sequence shown here is derived from an EMBL/GenBank/DDBJ whole genome shotgun (WGS) entry which is preliminary data.</text>
</comment>
<keyword evidence="3" id="KW-1185">Reference proteome</keyword>
<accession>A0ABS4TDH9</accession>
<sequence>MRKTIRRGIFVTATAACALGFGLFQASAATVPAFPGVPELPLTSLSNLGQGVAVAPTMPTLPGVPGEDSRSLPTDGIPAAGLVSSLTSLLGGLGAPQRADLPGSDLAPEFSDLTSLLSLSETTQGLGAPELGDVTGVTEFADLPETGSVAPELPAGDLGLPAATPGDLPVGLDTDQLPALPQVPSETNEITKAPVVDLPETDRLPVVAQVDHNDIAQKLVPNTDGVDVQGLPKPKVPNVASTPNAVKLPATAPHTPGMQSVGVPQQLPVLSGIDAPEAPSIHDVTGDLDLPAELPQLPKV</sequence>
<organism evidence="2 3">
    <name type="scientific">Kibdelosporangium banguiense</name>
    <dbReference type="NCBI Taxonomy" id="1365924"/>
    <lineage>
        <taxon>Bacteria</taxon>
        <taxon>Bacillati</taxon>
        <taxon>Actinomycetota</taxon>
        <taxon>Actinomycetes</taxon>
        <taxon>Pseudonocardiales</taxon>
        <taxon>Pseudonocardiaceae</taxon>
        <taxon>Kibdelosporangium</taxon>
    </lineage>
</organism>
<evidence type="ECO:0008006" key="4">
    <source>
        <dbReference type="Google" id="ProtNLM"/>
    </source>
</evidence>
<evidence type="ECO:0000313" key="2">
    <source>
        <dbReference type="EMBL" id="MBP2321881.1"/>
    </source>
</evidence>
<gene>
    <name evidence="2" type="ORF">JOF56_002266</name>
</gene>
<feature type="signal peptide" evidence="1">
    <location>
        <begin position="1"/>
        <end position="28"/>
    </location>
</feature>
<keyword evidence="1" id="KW-0732">Signal</keyword>
<proteinExistence type="predicted"/>
<feature type="chain" id="PRO_5046503442" description="GLTT repeat-containing protein" evidence="1">
    <location>
        <begin position="29"/>
        <end position="300"/>
    </location>
</feature>
<evidence type="ECO:0000256" key="1">
    <source>
        <dbReference type="SAM" id="SignalP"/>
    </source>
</evidence>
<dbReference type="EMBL" id="JAGINW010000001">
    <property type="protein sequence ID" value="MBP2321881.1"/>
    <property type="molecule type" value="Genomic_DNA"/>
</dbReference>
<protein>
    <recommendedName>
        <fullName evidence="4">GLTT repeat-containing protein</fullName>
    </recommendedName>
</protein>
<dbReference type="RefSeq" id="WP_209637024.1">
    <property type="nucleotide sequence ID" value="NZ_JAGINW010000001.1"/>
</dbReference>
<evidence type="ECO:0000313" key="3">
    <source>
        <dbReference type="Proteomes" id="UP001519332"/>
    </source>
</evidence>